<name>A0A9Q3DCF4_9BASI</name>
<accession>A0A9Q3DCF4</accession>
<organism evidence="1 2">
    <name type="scientific">Austropuccinia psidii MF-1</name>
    <dbReference type="NCBI Taxonomy" id="1389203"/>
    <lineage>
        <taxon>Eukaryota</taxon>
        <taxon>Fungi</taxon>
        <taxon>Dikarya</taxon>
        <taxon>Basidiomycota</taxon>
        <taxon>Pucciniomycotina</taxon>
        <taxon>Pucciniomycetes</taxon>
        <taxon>Pucciniales</taxon>
        <taxon>Sphaerophragmiaceae</taxon>
        <taxon>Austropuccinia</taxon>
    </lineage>
</organism>
<gene>
    <name evidence="1" type="ORF">O181_039207</name>
</gene>
<dbReference type="Proteomes" id="UP000765509">
    <property type="component" value="Unassembled WGS sequence"/>
</dbReference>
<sequence>MQDSFKYARKRWDKSHKPPEFKVGDLVLVLTLNFNNFQGPKKLKHSFSGPFMLIALHGPDVVQLELTGNSIYKHPNLPVSRIKPYSSIDREFFPLRNKPPLKIPPLEEGEENKIVNVPKERRTRIKKEEEYVVSYRNPAQED</sequence>
<keyword evidence="2" id="KW-1185">Reference proteome</keyword>
<comment type="caution">
    <text evidence="1">The sequence shown here is derived from an EMBL/GenBank/DDBJ whole genome shotgun (WGS) entry which is preliminary data.</text>
</comment>
<proteinExistence type="predicted"/>
<protein>
    <submittedName>
        <fullName evidence="1">Uncharacterized protein</fullName>
    </submittedName>
</protein>
<dbReference type="AlphaFoldDB" id="A0A9Q3DCF4"/>
<evidence type="ECO:0000313" key="2">
    <source>
        <dbReference type="Proteomes" id="UP000765509"/>
    </source>
</evidence>
<reference evidence="1" key="1">
    <citation type="submission" date="2021-03" db="EMBL/GenBank/DDBJ databases">
        <title>Draft genome sequence of rust myrtle Austropuccinia psidii MF-1, a brazilian biotype.</title>
        <authorList>
            <person name="Quecine M.C."/>
            <person name="Pachon D.M.R."/>
            <person name="Bonatelli M.L."/>
            <person name="Correr F.H."/>
            <person name="Franceschini L.M."/>
            <person name="Leite T.F."/>
            <person name="Margarido G.R.A."/>
            <person name="Almeida C.A."/>
            <person name="Ferrarezi J.A."/>
            <person name="Labate C.A."/>
        </authorList>
    </citation>
    <scope>NUCLEOTIDE SEQUENCE</scope>
    <source>
        <strain evidence="1">MF-1</strain>
    </source>
</reference>
<dbReference type="EMBL" id="AVOT02015290">
    <property type="protein sequence ID" value="MBW0499492.1"/>
    <property type="molecule type" value="Genomic_DNA"/>
</dbReference>
<evidence type="ECO:0000313" key="1">
    <source>
        <dbReference type="EMBL" id="MBW0499492.1"/>
    </source>
</evidence>